<organism evidence="1 2">
    <name type="scientific">Thalassomonas viridans</name>
    <dbReference type="NCBI Taxonomy" id="137584"/>
    <lineage>
        <taxon>Bacteria</taxon>
        <taxon>Pseudomonadati</taxon>
        <taxon>Pseudomonadota</taxon>
        <taxon>Gammaproteobacteria</taxon>
        <taxon>Alteromonadales</taxon>
        <taxon>Colwelliaceae</taxon>
        <taxon>Thalassomonas</taxon>
    </lineage>
</organism>
<evidence type="ECO:0000313" key="2">
    <source>
        <dbReference type="Proteomes" id="UP000032352"/>
    </source>
</evidence>
<keyword evidence="2" id="KW-1185">Reference proteome</keyword>
<reference evidence="1 2" key="2">
    <citation type="journal article" date="2022" name="Mar. Drugs">
        <title>Bioassay-Guided Fractionation Leads to the Detection of Cholic Acid Generated by the Rare Thalassomonas sp.</title>
        <authorList>
            <person name="Pheiffer F."/>
            <person name="Schneider Y.K."/>
            <person name="Hansen E.H."/>
            <person name="Andersen J.H."/>
            <person name="Isaksson J."/>
            <person name="Busche T."/>
            <person name="R C."/>
            <person name="Kalinowski J."/>
            <person name="Zyl L.V."/>
            <person name="Trindade M."/>
        </authorList>
    </citation>
    <scope>NUCLEOTIDE SEQUENCE [LARGE SCALE GENOMIC DNA]</scope>
    <source>
        <strain evidence="1 2">XOM25</strain>
    </source>
</reference>
<dbReference type="KEGG" id="tvd:SG34_028645"/>
<dbReference type="Proteomes" id="UP000032352">
    <property type="component" value="Chromosome"/>
</dbReference>
<dbReference type="Gene3D" id="2.115.10.20">
    <property type="entry name" value="Glycosyl hydrolase domain, family 43"/>
    <property type="match status" value="2"/>
</dbReference>
<dbReference type="EMBL" id="CP059733">
    <property type="protein sequence ID" value="WDE05215.1"/>
    <property type="molecule type" value="Genomic_DNA"/>
</dbReference>
<sequence>MFNWKKLGRVFNPADVTGKSWLAEYAQAPDVLIFDTFVRVYFSCRARPDDNGQYTSYSAYVDLDRKNLFNILAVAEKPILPLGELGTFDQFGTYPVSSIRVGEEVHLYYGGWTRCESIPFTVSIGKAISRDNGKTFQKLGQGPLLTSNIHDPYVLSGPKIRRFNDLWYLWYVAGTEWLRHQGRVEAVYKIKMATSTDGTNWHRSGEAIIENRLEANECQASPDVIFYNNQYHMFFCYKYCLDFRNNDRGYRIGYAVSDDLVNWRRDDSRAGIDISAEGWDDQSIAYPHVFELDGELYMLYLGNHVGRYGFGLAKLDNQAAGDGSQR</sequence>
<protein>
    <submittedName>
        <fullName evidence="1">Glycosylase</fullName>
    </submittedName>
</protein>
<reference evidence="1 2" key="1">
    <citation type="journal article" date="2015" name="Genome Announc.">
        <title>Draft Genome Sequences of Marine Isolates of Thalassomonas viridans and Thalassomonas actiniarum.</title>
        <authorList>
            <person name="Olonade I."/>
            <person name="van Zyl L.J."/>
            <person name="Trindade M."/>
        </authorList>
    </citation>
    <scope>NUCLEOTIDE SEQUENCE [LARGE SCALE GENOMIC DNA]</scope>
    <source>
        <strain evidence="1 2">XOM25</strain>
    </source>
</reference>
<gene>
    <name evidence="1" type="ORF">SG34_028645</name>
</gene>
<dbReference type="SUPFAM" id="SSF75005">
    <property type="entry name" value="Arabinanase/levansucrase/invertase"/>
    <property type="match status" value="1"/>
</dbReference>
<name>A0AAE9Z238_9GAMM</name>
<dbReference type="PANTHER" id="PTHR35279:SF1">
    <property type="entry name" value="ARABINANASE_LEVANSUCRASE_INVERTASE"/>
    <property type="match status" value="1"/>
</dbReference>
<dbReference type="PANTHER" id="PTHR35279">
    <property type="match status" value="1"/>
</dbReference>
<dbReference type="InterPro" id="IPR023296">
    <property type="entry name" value="Glyco_hydro_beta-prop_sf"/>
</dbReference>
<dbReference type="RefSeq" id="WP_044842505.1">
    <property type="nucleotide sequence ID" value="NZ_CP059733.1"/>
</dbReference>
<accession>A0AAE9Z238</accession>
<dbReference type="AlphaFoldDB" id="A0AAE9Z238"/>
<proteinExistence type="predicted"/>
<evidence type="ECO:0000313" key="1">
    <source>
        <dbReference type="EMBL" id="WDE05215.1"/>
    </source>
</evidence>